<evidence type="ECO:0000313" key="11">
    <source>
        <dbReference type="Proteomes" id="UP001318860"/>
    </source>
</evidence>
<evidence type="ECO:0000256" key="5">
    <source>
        <dbReference type="ARBA" id="ARBA00022927"/>
    </source>
</evidence>
<keyword evidence="6 9" id="KW-1133">Transmembrane helix</keyword>
<evidence type="ECO:0000256" key="1">
    <source>
        <dbReference type="ARBA" id="ARBA00004370"/>
    </source>
</evidence>
<dbReference type="PANTHER" id="PTHR37247">
    <property type="entry name" value="TRANSMEMBRANE PROTEIN"/>
    <property type="match status" value="1"/>
</dbReference>
<keyword evidence="8 9" id="KW-0472">Membrane</keyword>
<comment type="similarity">
    <text evidence="2">Belongs to the SecE/SEC61-gamma family.</text>
</comment>
<keyword evidence="4 9" id="KW-0812">Transmembrane</keyword>
<gene>
    <name evidence="10" type="ORF">DH2020_002919</name>
</gene>
<comment type="caution">
    <text evidence="10">The sequence shown here is derived from an EMBL/GenBank/DDBJ whole genome shotgun (WGS) entry which is preliminary data.</text>
</comment>
<dbReference type="InterPro" id="IPR001901">
    <property type="entry name" value="Translocase_SecE/Sec61-g"/>
</dbReference>
<evidence type="ECO:0000256" key="8">
    <source>
        <dbReference type="ARBA" id="ARBA00023136"/>
    </source>
</evidence>
<accession>A0ABR0XVJ6</accession>
<reference evidence="10 11" key="1">
    <citation type="journal article" date="2021" name="Comput. Struct. Biotechnol. J.">
        <title>De novo genome assembly of the potent medicinal plant Rehmannia glutinosa using nanopore technology.</title>
        <authorList>
            <person name="Ma L."/>
            <person name="Dong C."/>
            <person name="Song C."/>
            <person name="Wang X."/>
            <person name="Zheng X."/>
            <person name="Niu Y."/>
            <person name="Chen S."/>
            <person name="Feng W."/>
        </authorList>
    </citation>
    <scope>NUCLEOTIDE SEQUENCE [LARGE SCALE GENOMIC DNA]</scope>
    <source>
        <strain evidence="10">DH-2019</strain>
    </source>
</reference>
<keyword evidence="3" id="KW-0813">Transport</keyword>
<dbReference type="EMBL" id="JABTTQ020000002">
    <property type="protein sequence ID" value="KAK6163078.1"/>
    <property type="molecule type" value="Genomic_DNA"/>
</dbReference>
<protein>
    <submittedName>
        <fullName evidence="10">Uncharacterized protein</fullName>
    </submittedName>
</protein>
<feature type="transmembrane region" description="Helical" evidence="9">
    <location>
        <begin position="166"/>
        <end position="193"/>
    </location>
</feature>
<dbReference type="Proteomes" id="UP001318860">
    <property type="component" value="Unassembled WGS sequence"/>
</dbReference>
<evidence type="ECO:0000256" key="4">
    <source>
        <dbReference type="ARBA" id="ARBA00022692"/>
    </source>
</evidence>
<evidence type="ECO:0000256" key="6">
    <source>
        <dbReference type="ARBA" id="ARBA00022989"/>
    </source>
</evidence>
<keyword evidence="5" id="KW-0653">Protein transport</keyword>
<comment type="subcellular location">
    <subcellularLocation>
        <location evidence="1">Membrane</location>
    </subcellularLocation>
</comment>
<dbReference type="Gene3D" id="1.20.5.1030">
    <property type="entry name" value="Preprotein translocase secy subunit"/>
    <property type="match status" value="1"/>
</dbReference>
<dbReference type="InterPro" id="IPR038379">
    <property type="entry name" value="SecE_sf"/>
</dbReference>
<evidence type="ECO:0000313" key="10">
    <source>
        <dbReference type="EMBL" id="KAK6163078.1"/>
    </source>
</evidence>
<evidence type="ECO:0000256" key="2">
    <source>
        <dbReference type="ARBA" id="ARBA00008274"/>
    </source>
</evidence>
<sequence length="197" mass="22375">MVGGMGCLLLYSEIGYNPASGWKRFIAGWLGITWQPFLELMLNFSGIKSLPISAGHSKLPFQNHNHDTCRFSKCHRSTALFLRKIPNPPFQYFHHQCSRTTSILSAGGNYQLNYEDDSHTEPFWLNQIRGAIRTARSLFFFLIEQPSQLKYIEWPSFQSTLKTATLTLVLVAFLIVALSSVDSALSYLLALLLRRKA</sequence>
<evidence type="ECO:0000256" key="9">
    <source>
        <dbReference type="SAM" id="Phobius"/>
    </source>
</evidence>
<evidence type="ECO:0000256" key="3">
    <source>
        <dbReference type="ARBA" id="ARBA00022448"/>
    </source>
</evidence>
<dbReference type="Pfam" id="PF00584">
    <property type="entry name" value="SecE"/>
    <property type="match status" value="1"/>
</dbReference>
<evidence type="ECO:0000256" key="7">
    <source>
        <dbReference type="ARBA" id="ARBA00023010"/>
    </source>
</evidence>
<proteinExistence type="inferred from homology"/>
<organism evidence="10 11">
    <name type="scientific">Rehmannia glutinosa</name>
    <name type="common">Chinese foxglove</name>
    <dbReference type="NCBI Taxonomy" id="99300"/>
    <lineage>
        <taxon>Eukaryota</taxon>
        <taxon>Viridiplantae</taxon>
        <taxon>Streptophyta</taxon>
        <taxon>Embryophyta</taxon>
        <taxon>Tracheophyta</taxon>
        <taxon>Spermatophyta</taxon>
        <taxon>Magnoliopsida</taxon>
        <taxon>eudicotyledons</taxon>
        <taxon>Gunneridae</taxon>
        <taxon>Pentapetalae</taxon>
        <taxon>asterids</taxon>
        <taxon>lamiids</taxon>
        <taxon>Lamiales</taxon>
        <taxon>Orobanchaceae</taxon>
        <taxon>Rehmannieae</taxon>
        <taxon>Rehmannia</taxon>
    </lineage>
</organism>
<name>A0ABR0XVJ6_REHGL</name>
<keyword evidence="7" id="KW-0811">Translocation</keyword>
<keyword evidence="11" id="KW-1185">Reference proteome</keyword>
<dbReference type="PANTHER" id="PTHR37247:SF1">
    <property type="entry name" value="TRANSMEMBRANE PROTEIN"/>
    <property type="match status" value="1"/>
</dbReference>